<proteinExistence type="inferred from homology"/>
<evidence type="ECO:0000256" key="6">
    <source>
        <dbReference type="ARBA" id="ARBA00022833"/>
    </source>
</evidence>
<keyword evidence="9" id="KW-0804">Transcription</keyword>
<feature type="domain" description="C2H2-type" evidence="13">
    <location>
        <begin position="141"/>
        <end position="170"/>
    </location>
</feature>
<dbReference type="Proteomes" id="UP000472277">
    <property type="component" value="Chromosome 38"/>
</dbReference>
<dbReference type="SUPFAM" id="SSF57667">
    <property type="entry name" value="beta-beta-alpha zinc fingers"/>
    <property type="match status" value="6"/>
</dbReference>
<keyword evidence="7" id="KW-0805">Transcription regulation</keyword>
<dbReference type="GO" id="GO:0000978">
    <property type="term" value="F:RNA polymerase II cis-regulatory region sequence-specific DNA binding"/>
    <property type="evidence" value="ECO:0007669"/>
    <property type="project" value="TreeGrafter"/>
</dbReference>
<evidence type="ECO:0000256" key="9">
    <source>
        <dbReference type="ARBA" id="ARBA00023163"/>
    </source>
</evidence>
<dbReference type="GO" id="GO:0005634">
    <property type="term" value="C:nucleus"/>
    <property type="evidence" value="ECO:0007669"/>
    <property type="project" value="UniProtKB-SubCell"/>
</dbReference>
<dbReference type="GO" id="GO:0001228">
    <property type="term" value="F:DNA-binding transcription activator activity, RNA polymerase II-specific"/>
    <property type="evidence" value="ECO:0007669"/>
    <property type="project" value="TreeGrafter"/>
</dbReference>
<evidence type="ECO:0000256" key="12">
    <source>
        <dbReference type="SAM" id="MobiDB-lite"/>
    </source>
</evidence>
<dbReference type="FunFam" id="3.30.160.60:FF:000358">
    <property type="entry name" value="zinc finger protein 24"/>
    <property type="match status" value="1"/>
</dbReference>
<sequence>MDEKSADQAASLSPLRHNAGADCNHGDQSSLLSQQKMVLENHDYHRETLASKVSAEERGVWCESDVPVVQQNNLYNTTSSMKKSFPCSVCGRLFTTKQSRDRHVKTHTGEKPFHCTVCGKSFSQQSSFRIHQRSHTGEKPYRCLELDCGKSFYQSGALLRHGRGHAEGSTRLRAAGDVLLVQHDDTSNKNSKLQAVVDVLPEQEDVLLAEGDSPAPPPSSVPSTPGGLPVRHWQNHNNTSHTNTCQKCGEQFPTFYKLRVHLTTHRGEKPFSCPDCGQRFSARGYMESHQRVHIKERPHPCPDCGKRFLSLGDLKRHQQSFSEERPYSCSECRKSFTQPGFLRAHQRTHTGVKGYRCSYCHKDFFTASSLRRHRKQAHAEETVTLPPSGGLQLSHAGESLGQAEAGVPGLKVIVKEEEDPAFGDSSNNHHSETTKESLPAAVEHKQQHKQHHSCHRRAHPCPVCGKEFPIAYKLQVHMRIHTGEKPYSCSVCGKSFAQKGSLTLHQIVHTGEKPYSCPDCGNTFSQMIRCGVVISVDQCRIN</sequence>
<dbReference type="GeneTree" id="ENSGT01150000286939"/>
<evidence type="ECO:0000259" key="13">
    <source>
        <dbReference type="PROSITE" id="PS50157"/>
    </source>
</evidence>
<evidence type="ECO:0000313" key="14">
    <source>
        <dbReference type="Ensembl" id="ENSSTUP00000053102.1"/>
    </source>
</evidence>
<dbReference type="FunFam" id="3.30.160.60:FF:002343">
    <property type="entry name" value="Zinc finger protein 33A"/>
    <property type="match status" value="1"/>
</dbReference>
<dbReference type="PANTHER" id="PTHR24393:SF34">
    <property type="entry name" value="PR_SET DOMAIN 13"/>
    <property type="match status" value="1"/>
</dbReference>
<comment type="similarity">
    <text evidence="2">Belongs to the krueppel C2H2-type zinc-finger protein family.</text>
</comment>
<feature type="domain" description="C2H2-type" evidence="13">
    <location>
        <begin position="487"/>
        <end position="514"/>
    </location>
</feature>
<feature type="domain" description="C2H2-type" evidence="13">
    <location>
        <begin position="299"/>
        <end position="326"/>
    </location>
</feature>
<dbReference type="Pfam" id="PF13912">
    <property type="entry name" value="zf-C2H2_6"/>
    <property type="match status" value="1"/>
</dbReference>
<evidence type="ECO:0000256" key="10">
    <source>
        <dbReference type="ARBA" id="ARBA00023242"/>
    </source>
</evidence>
<dbReference type="FunFam" id="3.30.160.60:FF:000478">
    <property type="entry name" value="Zinc finger protein 133"/>
    <property type="match status" value="1"/>
</dbReference>
<keyword evidence="3" id="KW-0479">Metal-binding</keyword>
<keyword evidence="6" id="KW-0862">Zinc</keyword>
<evidence type="ECO:0000256" key="4">
    <source>
        <dbReference type="ARBA" id="ARBA00022737"/>
    </source>
</evidence>
<dbReference type="InterPro" id="IPR036236">
    <property type="entry name" value="Znf_C2H2_sf"/>
</dbReference>
<comment type="subcellular location">
    <subcellularLocation>
        <location evidence="1">Nucleus</location>
    </subcellularLocation>
</comment>
<keyword evidence="8" id="KW-0238">DNA-binding</keyword>
<dbReference type="Pfam" id="PF00096">
    <property type="entry name" value="zf-C2H2"/>
    <property type="match status" value="8"/>
</dbReference>
<evidence type="ECO:0000256" key="1">
    <source>
        <dbReference type="ARBA" id="ARBA00004123"/>
    </source>
</evidence>
<evidence type="ECO:0000256" key="2">
    <source>
        <dbReference type="ARBA" id="ARBA00006991"/>
    </source>
</evidence>
<evidence type="ECO:0000256" key="5">
    <source>
        <dbReference type="ARBA" id="ARBA00022771"/>
    </source>
</evidence>
<dbReference type="Gene3D" id="3.30.160.60">
    <property type="entry name" value="Classic Zinc Finger"/>
    <property type="match status" value="11"/>
</dbReference>
<feature type="region of interest" description="Disordered" evidence="12">
    <location>
        <begin position="1"/>
        <end position="27"/>
    </location>
</feature>
<dbReference type="PANTHER" id="PTHR24393">
    <property type="entry name" value="ZINC FINGER PROTEIN"/>
    <property type="match status" value="1"/>
</dbReference>
<dbReference type="InParanoid" id="A0A674A2F6"/>
<keyword evidence="10" id="KW-0539">Nucleus</keyword>
<feature type="domain" description="C2H2-type" evidence="13">
    <location>
        <begin position="327"/>
        <end position="354"/>
    </location>
</feature>
<dbReference type="SMART" id="SM00355">
    <property type="entry name" value="ZnF_C2H2"/>
    <property type="match status" value="10"/>
</dbReference>
<evidence type="ECO:0000256" key="3">
    <source>
        <dbReference type="ARBA" id="ARBA00022723"/>
    </source>
</evidence>
<feature type="domain" description="C2H2-type" evidence="13">
    <location>
        <begin position="459"/>
        <end position="486"/>
    </location>
</feature>
<dbReference type="FunFam" id="3.30.160.60:FF:000367">
    <property type="entry name" value="Zinc finger protein 572"/>
    <property type="match status" value="1"/>
</dbReference>
<dbReference type="AlphaFoldDB" id="A0A674A2F6"/>
<dbReference type="PROSITE" id="PS00028">
    <property type="entry name" value="ZINC_FINGER_C2H2_1"/>
    <property type="match status" value="9"/>
</dbReference>
<dbReference type="GO" id="GO:0008270">
    <property type="term" value="F:zinc ion binding"/>
    <property type="evidence" value="ECO:0007669"/>
    <property type="project" value="UniProtKB-KW"/>
</dbReference>
<feature type="domain" description="C2H2-type" evidence="13">
    <location>
        <begin position="85"/>
        <end position="112"/>
    </location>
</feature>
<feature type="domain" description="C2H2-type" evidence="13">
    <location>
        <begin position="243"/>
        <end position="270"/>
    </location>
</feature>
<dbReference type="FunFam" id="3.30.160.60:FF:000100">
    <property type="entry name" value="Zinc finger 45-like"/>
    <property type="match status" value="1"/>
</dbReference>
<dbReference type="FunFam" id="3.30.160.60:FF:001480">
    <property type="entry name" value="Si:cabz01071911.3"/>
    <property type="match status" value="1"/>
</dbReference>
<organism evidence="14 15">
    <name type="scientific">Salmo trutta</name>
    <name type="common">Brown trout</name>
    <dbReference type="NCBI Taxonomy" id="8032"/>
    <lineage>
        <taxon>Eukaryota</taxon>
        <taxon>Metazoa</taxon>
        <taxon>Chordata</taxon>
        <taxon>Craniata</taxon>
        <taxon>Vertebrata</taxon>
        <taxon>Euteleostomi</taxon>
        <taxon>Actinopterygii</taxon>
        <taxon>Neopterygii</taxon>
        <taxon>Teleostei</taxon>
        <taxon>Protacanthopterygii</taxon>
        <taxon>Salmoniformes</taxon>
        <taxon>Salmonidae</taxon>
        <taxon>Salmoninae</taxon>
        <taxon>Salmo</taxon>
    </lineage>
</organism>
<evidence type="ECO:0000313" key="15">
    <source>
        <dbReference type="Proteomes" id="UP000472277"/>
    </source>
</evidence>
<evidence type="ECO:0000256" key="7">
    <source>
        <dbReference type="ARBA" id="ARBA00023015"/>
    </source>
</evidence>
<dbReference type="FunFam" id="3.30.160.60:FF:001498">
    <property type="entry name" value="Zinc finger protein 404"/>
    <property type="match status" value="1"/>
</dbReference>
<keyword evidence="4" id="KW-0677">Repeat</keyword>
<feature type="domain" description="C2H2-type" evidence="13">
    <location>
        <begin position="271"/>
        <end position="298"/>
    </location>
</feature>
<protein>
    <recommendedName>
        <fullName evidence="13">C2H2-type domain-containing protein</fullName>
    </recommendedName>
</protein>
<keyword evidence="5 11" id="KW-0863">Zinc-finger</keyword>
<evidence type="ECO:0000256" key="11">
    <source>
        <dbReference type="PROSITE-ProRule" id="PRU00042"/>
    </source>
</evidence>
<dbReference type="Ensembl" id="ENSSTUT00000055512.1">
    <property type="protein sequence ID" value="ENSSTUP00000053102.1"/>
    <property type="gene ID" value="ENSSTUG00000022475.1"/>
</dbReference>
<dbReference type="PROSITE" id="PS50157">
    <property type="entry name" value="ZINC_FINGER_C2H2_2"/>
    <property type="match status" value="10"/>
</dbReference>
<evidence type="ECO:0000256" key="8">
    <source>
        <dbReference type="ARBA" id="ARBA00023125"/>
    </source>
</evidence>
<feature type="domain" description="C2H2-type" evidence="13">
    <location>
        <begin position="355"/>
        <end position="383"/>
    </location>
</feature>
<reference evidence="14" key="1">
    <citation type="submission" date="2025-08" db="UniProtKB">
        <authorList>
            <consortium name="Ensembl"/>
        </authorList>
    </citation>
    <scope>IDENTIFICATION</scope>
</reference>
<dbReference type="InterPro" id="IPR013087">
    <property type="entry name" value="Znf_C2H2_type"/>
</dbReference>
<name>A0A674A2F6_SALTR</name>
<dbReference type="FunFam" id="3.30.160.60:FF:000446">
    <property type="entry name" value="Zinc finger protein"/>
    <property type="match status" value="1"/>
</dbReference>
<accession>A0A674A2F6</accession>
<feature type="domain" description="C2H2-type" evidence="13">
    <location>
        <begin position="113"/>
        <end position="140"/>
    </location>
</feature>
<reference evidence="14" key="2">
    <citation type="submission" date="2025-09" db="UniProtKB">
        <authorList>
            <consortium name="Ensembl"/>
        </authorList>
    </citation>
    <scope>IDENTIFICATION</scope>
</reference>
<keyword evidence="15" id="KW-1185">Reference proteome</keyword>